<keyword evidence="3" id="KW-1185">Reference proteome</keyword>
<sequence length="454" mass="52596">MSFWICNGRFNGGCQSNGDDNKKWSCSELFCDFDLCHTCILHYSKLYEDRVQSSEVVSIENVSLQKYPMDSIQLGEAAFLLSKSDEIIIDEQQNIGELITQQISDEVGNEIMRTIQETIEGVFPFAKVAFKVLNMLTGSNSAAEAAEQKKKQQEEMKSMIKQEFWKYDLYKTNQLFQTDIEGIKAELEFMSEKRETTQVWKEKAFNLDSQLNLLWPKFSSDLYPHKMLKLQLAATVATIHLGLLQRLIRICKDGSYEQRDIDRKTDQYIEVLKQLIPQALGYRIEVLFGYKNINGHEIGGVFKHAYYYEKKTYELQFIDAFTGNRVSMMNVLCMARKNNIPVSDENLPAYNVSQYLGKYIKEQYQQGDKIQRAIKLLMNLQQLRGQNITGTLKVEWERAILDESDSYTAKLFVSSCQLLEGPCDIKFPDYMYKWKGGNYTFNSIVEAAKIRNQM</sequence>
<dbReference type="AlphaFoldDB" id="A0A078A3T8"/>
<dbReference type="EMBL" id="CCKQ01005585">
    <property type="protein sequence ID" value="CDW76832.1"/>
    <property type="molecule type" value="Genomic_DNA"/>
</dbReference>
<evidence type="ECO:0000313" key="3">
    <source>
        <dbReference type="Proteomes" id="UP000039865"/>
    </source>
</evidence>
<dbReference type="GO" id="GO:0090729">
    <property type="term" value="F:toxin activity"/>
    <property type="evidence" value="ECO:0007669"/>
    <property type="project" value="InterPro"/>
</dbReference>
<protein>
    <submittedName>
        <fullName evidence="2">Uncharacterized protein</fullName>
    </submittedName>
</protein>
<proteinExistence type="predicted"/>
<dbReference type="Gene3D" id="1.20.190.10">
    <property type="entry name" value="Pesticidal crystal protein, N-terminal domain"/>
    <property type="match status" value="1"/>
</dbReference>
<gene>
    <name evidence="2" type="primary">Contig953.g1043</name>
    <name evidence="2" type="ORF">STYLEM_5796</name>
</gene>
<evidence type="ECO:0000313" key="2">
    <source>
        <dbReference type="EMBL" id="CDW76832.1"/>
    </source>
</evidence>
<organism evidence="2 3">
    <name type="scientific">Stylonychia lemnae</name>
    <name type="common">Ciliate</name>
    <dbReference type="NCBI Taxonomy" id="5949"/>
    <lineage>
        <taxon>Eukaryota</taxon>
        <taxon>Sar</taxon>
        <taxon>Alveolata</taxon>
        <taxon>Ciliophora</taxon>
        <taxon>Intramacronucleata</taxon>
        <taxon>Spirotrichea</taxon>
        <taxon>Stichotrichia</taxon>
        <taxon>Sporadotrichida</taxon>
        <taxon>Oxytrichidae</taxon>
        <taxon>Stylonychinae</taxon>
        <taxon>Stylonychia</taxon>
    </lineage>
</organism>
<dbReference type="InParanoid" id="A0A078A3T8"/>
<keyword evidence="1" id="KW-0175">Coiled coil</keyword>
<accession>A0A078A3T8</accession>
<dbReference type="InterPro" id="IPR036716">
    <property type="entry name" value="Pest_crys_N_sf"/>
</dbReference>
<feature type="coiled-coil region" evidence="1">
    <location>
        <begin position="136"/>
        <end position="163"/>
    </location>
</feature>
<name>A0A078A3T8_STYLE</name>
<evidence type="ECO:0000256" key="1">
    <source>
        <dbReference type="SAM" id="Coils"/>
    </source>
</evidence>
<reference evidence="2 3" key="1">
    <citation type="submission" date="2014-06" db="EMBL/GenBank/DDBJ databases">
        <authorList>
            <person name="Swart Estienne"/>
        </authorList>
    </citation>
    <scope>NUCLEOTIDE SEQUENCE [LARGE SCALE GENOMIC DNA]</scope>
    <source>
        <strain evidence="2 3">130c</strain>
    </source>
</reference>
<dbReference type="Proteomes" id="UP000039865">
    <property type="component" value="Unassembled WGS sequence"/>
</dbReference>
<dbReference type="SUPFAM" id="SSF56849">
    <property type="entry name" value="delta-Endotoxin (insectocide), N-terminal domain"/>
    <property type="match status" value="1"/>
</dbReference>